<organism evidence="2 3">
    <name type="scientific">Protopolystoma xenopodis</name>
    <dbReference type="NCBI Taxonomy" id="117903"/>
    <lineage>
        <taxon>Eukaryota</taxon>
        <taxon>Metazoa</taxon>
        <taxon>Spiralia</taxon>
        <taxon>Lophotrochozoa</taxon>
        <taxon>Platyhelminthes</taxon>
        <taxon>Monogenea</taxon>
        <taxon>Polyopisthocotylea</taxon>
        <taxon>Polystomatidea</taxon>
        <taxon>Polystomatidae</taxon>
        <taxon>Protopolystoma</taxon>
    </lineage>
</organism>
<accession>A0A3S5A0E7</accession>
<dbReference type="AlphaFoldDB" id="A0A3S5A0E7"/>
<comment type="caution">
    <text evidence="2">The sequence shown here is derived from an EMBL/GenBank/DDBJ whole genome shotgun (WGS) entry which is preliminary data.</text>
</comment>
<evidence type="ECO:0000313" key="2">
    <source>
        <dbReference type="EMBL" id="VEL11612.1"/>
    </source>
</evidence>
<dbReference type="Proteomes" id="UP000784294">
    <property type="component" value="Unassembled WGS sequence"/>
</dbReference>
<dbReference type="EMBL" id="CAAALY010012318">
    <property type="protein sequence ID" value="VEL11612.1"/>
    <property type="molecule type" value="Genomic_DNA"/>
</dbReference>
<name>A0A3S5A0E7_9PLAT</name>
<sequence length="66" mass="6893">MNVFQTIGPISAGSGEPGSPSWRECSSPEEAGCLEARLTGVQQTGTLNASQLSTETFLVISTSTHH</sequence>
<gene>
    <name evidence="2" type="ORF">PXEA_LOCUS5052</name>
</gene>
<evidence type="ECO:0000256" key="1">
    <source>
        <dbReference type="SAM" id="MobiDB-lite"/>
    </source>
</evidence>
<evidence type="ECO:0000313" key="3">
    <source>
        <dbReference type="Proteomes" id="UP000784294"/>
    </source>
</evidence>
<reference evidence="2" key="1">
    <citation type="submission" date="2018-11" db="EMBL/GenBank/DDBJ databases">
        <authorList>
            <consortium name="Pathogen Informatics"/>
        </authorList>
    </citation>
    <scope>NUCLEOTIDE SEQUENCE</scope>
</reference>
<proteinExistence type="predicted"/>
<feature type="region of interest" description="Disordered" evidence="1">
    <location>
        <begin position="1"/>
        <end position="27"/>
    </location>
</feature>
<protein>
    <submittedName>
        <fullName evidence="2">Uncharacterized protein</fullName>
    </submittedName>
</protein>
<keyword evidence="3" id="KW-1185">Reference proteome</keyword>